<protein>
    <submittedName>
        <fullName evidence="1">Uncharacterized protein</fullName>
    </submittedName>
</protein>
<comment type="caution">
    <text evidence="1">The sequence shown here is derived from an EMBL/GenBank/DDBJ whole genome shotgun (WGS) entry which is preliminary data.</text>
</comment>
<organism evidence="1 2">
    <name type="scientific">Candidatus Thermofonsia Clade 1 bacterium</name>
    <dbReference type="NCBI Taxonomy" id="2364210"/>
    <lineage>
        <taxon>Bacteria</taxon>
        <taxon>Bacillati</taxon>
        <taxon>Chloroflexota</taxon>
        <taxon>Candidatus Thermofontia</taxon>
        <taxon>Candidatus Thermofonsia Clade 1</taxon>
    </lineage>
</organism>
<proteinExistence type="predicted"/>
<reference evidence="1 2" key="1">
    <citation type="submission" date="2017-11" db="EMBL/GenBank/DDBJ databases">
        <title>Evolution of Phototrophy in the Chloroflexi Phylum Driven by Horizontal Gene Transfer.</title>
        <authorList>
            <person name="Ward L.M."/>
            <person name="Hemp J."/>
            <person name="Shih P.M."/>
            <person name="Mcglynn S.E."/>
            <person name="Fischer W."/>
        </authorList>
    </citation>
    <scope>NUCLEOTIDE SEQUENCE [LARGE SCALE GENOMIC DNA]</scope>
    <source>
        <strain evidence="1">JP3_13</strain>
    </source>
</reference>
<evidence type="ECO:0000313" key="2">
    <source>
        <dbReference type="Proteomes" id="UP000229681"/>
    </source>
</evidence>
<sequence>MLELSRHAEPALYWEGGHYELNLSFESLRDRQWHDVLNALWSHVLLNGPLAARYVPNCAVPEKVPIQVPPPTAVVKQHGQIAVNGQAVGCDVQATRSIFECVSILVPIGMFKGITGGLLMRREHPQLEALDEVFYDIALSIYSVAPFQIAALGYERSCQLPSELRSDPEARHNFLAAGNFLIQEAVLRTLEPDLTPYREVRQGLYWLAPRF</sequence>
<name>A0A2M8PCI2_9CHLR</name>
<dbReference type="AlphaFoldDB" id="A0A2M8PCI2"/>
<dbReference type="Proteomes" id="UP000229681">
    <property type="component" value="Unassembled WGS sequence"/>
</dbReference>
<accession>A0A2M8PCI2</accession>
<evidence type="ECO:0000313" key="1">
    <source>
        <dbReference type="EMBL" id="PJF35230.1"/>
    </source>
</evidence>
<dbReference type="EMBL" id="PGTM01000187">
    <property type="protein sequence ID" value="PJF35230.1"/>
    <property type="molecule type" value="Genomic_DNA"/>
</dbReference>
<gene>
    <name evidence="1" type="ORF">CUN49_11630</name>
</gene>